<sequence length="153" mass="18225">MNITHTKNFELIASLNKSVHTLHYQLYPTKFKPYDYQSIKEFFESIIDNPNFVFLLIEEKSYPLGYAWIEFRSYPETAFTKSIDVIYVHQISINSISRNKGFGSLLMLEIEKIAKQYSVSSIELDYWAANQKVRDFYKKNGYQINREYVYKNL</sequence>
<keyword evidence="2" id="KW-0808">Transferase</keyword>
<accession>A0A6M0QDG8</accession>
<dbReference type="RefSeq" id="WP_163181341.1">
    <property type="nucleotide sequence ID" value="NZ_JAAIWM010000008.1"/>
</dbReference>
<dbReference type="Gene3D" id="3.40.630.30">
    <property type="match status" value="1"/>
</dbReference>
<dbReference type="Proteomes" id="UP000481043">
    <property type="component" value="Unassembled WGS sequence"/>
</dbReference>
<dbReference type="Pfam" id="PF00583">
    <property type="entry name" value="Acetyltransf_1"/>
    <property type="match status" value="1"/>
</dbReference>
<dbReference type="SUPFAM" id="SSF55729">
    <property type="entry name" value="Acyl-CoA N-acyltransferases (Nat)"/>
    <property type="match status" value="1"/>
</dbReference>
<reference evidence="2 3" key="1">
    <citation type="submission" date="2020-02" db="EMBL/GenBank/DDBJ databases">
        <title>Bacillus aquiflavi sp. nov., isolated from yellow water of strong flavor Chinese baijiu in Yibin region of China.</title>
        <authorList>
            <person name="Xie J."/>
        </authorList>
    </citation>
    <scope>NUCLEOTIDE SEQUENCE [LARGE SCALE GENOMIC DNA]</scope>
    <source>
        <strain evidence="2 3">SA4</strain>
    </source>
</reference>
<dbReference type="AlphaFoldDB" id="A0A6M0QDG8"/>
<dbReference type="InterPro" id="IPR016181">
    <property type="entry name" value="Acyl_CoA_acyltransferase"/>
</dbReference>
<gene>
    <name evidence="2" type="ORF">G4D63_18040</name>
</gene>
<evidence type="ECO:0000313" key="2">
    <source>
        <dbReference type="EMBL" id="NEY73620.1"/>
    </source>
</evidence>
<dbReference type="EMBL" id="JAAIWM010000008">
    <property type="protein sequence ID" value="NEY73620.1"/>
    <property type="molecule type" value="Genomic_DNA"/>
</dbReference>
<dbReference type="CDD" id="cd04301">
    <property type="entry name" value="NAT_SF"/>
    <property type="match status" value="1"/>
</dbReference>
<name>A0A6M0QDG8_9BACI</name>
<dbReference type="GO" id="GO:0016747">
    <property type="term" value="F:acyltransferase activity, transferring groups other than amino-acyl groups"/>
    <property type="evidence" value="ECO:0007669"/>
    <property type="project" value="InterPro"/>
</dbReference>
<dbReference type="InterPro" id="IPR000182">
    <property type="entry name" value="GNAT_dom"/>
</dbReference>
<evidence type="ECO:0000313" key="3">
    <source>
        <dbReference type="Proteomes" id="UP000481043"/>
    </source>
</evidence>
<protein>
    <submittedName>
        <fullName evidence="2">GNAT family N-acetyltransferase</fullName>
    </submittedName>
</protein>
<dbReference type="PROSITE" id="PS51186">
    <property type="entry name" value="GNAT"/>
    <property type="match status" value="1"/>
</dbReference>
<feature type="domain" description="N-acetyltransferase" evidence="1">
    <location>
        <begin position="10"/>
        <end position="153"/>
    </location>
</feature>
<organism evidence="2 3">
    <name type="scientific">Bacillus mesophilus</name>
    <dbReference type="NCBI Taxonomy" id="1808955"/>
    <lineage>
        <taxon>Bacteria</taxon>
        <taxon>Bacillati</taxon>
        <taxon>Bacillota</taxon>
        <taxon>Bacilli</taxon>
        <taxon>Bacillales</taxon>
        <taxon>Bacillaceae</taxon>
        <taxon>Bacillus</taxon>
    </lineage>
</organism>
<keyword evidence="3" id="KW-1185">Reference proteome</keyword>
<evidence type="ECO:0000259" key="1">
    <source>
        <dbReference type="PROSITE" id="PS51186"/>
    </source>
</evidence>
<comment type="caution">
    <text evidence="2">The sequence shown here is derived from an EMBL/GenBank/DDBJ whole genome shotgun (WGS) entry which is preliminary data.</text>
</comment>
<proteinExistence type="predicted"/>